<dbReference type="AlphaFoldDB" id="A0A8B6G8U7"/>
<dbReference type="NCBIfam" id="TIGR00193">
    <property type="entry name" value="urease_gam"/>
    <property type="match status" value="1"/>
</dbReference>
<dbReference type="PANTHER" id="PTHR33569">
    <property type="entry name" value="UREASE"/>
    <property type="match status" value="1"/>
</dbReference>
<sequence length="96" mass="10637">MKLAPRELESLLVHQAGCVAQRRLARGLRLNHPETIAIIASQIQELIRDGYTVSDLMSKGREMIGFNQVMPGVADMIHEVQVEGTFPDGTKLVIIN</sequence>
<dbReference type="InterPro" id="IPR002026">
    <property type="entry name" value="Urease_gamma/gamma-beta_su"/>
</dbReference>
<dbReference type="Proteomes" id="UP000596742">
    <property type="component" value="Unassembled WGS sequence"/>
</dbReference>
<reference evidence="2" key="1">
    <citation type="submission" date="2018-11" db="EMBL/GenBank/DDBJ databases">
        <authorList>
            <person name="Alioto T."/>
            <person name="Alioto T."/>
        </authorList>
    </citation>
    <scope>NUCLEOTIDE SEQUENCE</scope>
</reference>
<evidence type="ECO:0000256" key="1">
    <source>
        <dbReference type="ARBA" id="ARBA00022801"/>
    </source>
</evidence>
<dbReference type="Gene3D" id="3.30.280.10">
    <property type="entry name" value="Urease, gamma-like subunit"/>
    <property type="match status" value="1"/>
</dbReference>
<gene>
    <name evidence="2" type="ORF">MGAL_10B067059</name>
</gene>
<dbReference type="InterPro" id="IPR050069">
    <property type="entry name" value="Urease_subunit"/>
</dbReference>
<dbReference type="GO" id="GO:0016151">
    <property type="term" value="F:nickel cation binding"/>
    <property type="evidence" value="ECO:0007669"/>
    <property type="project" value="InterPro"/>
</dbReference>
<comment type="caution">
    <text evidence="2">The sequence shown here is derived from an EMBL/GenBank/DDBJ whole genome shotgun (WGS) entry which is preliminary data.</text>
</comment>
<dbReference type="OrthoDB" id="6140273at2759"/>
<dbReference type="PANTHER" id="PTHR33569:SF1">
    <property type="entry name" value="UREASE"/>
    <property type="match status" value="1"/>
</dbReference>
<keyword evidence="3" id="KW-1185">Reference proteome</keyword>
<dbReference type="GO" id="GO:0043419">
    <property type="term" value="P:urea catabolic process"/>
    <property type="evidence" value="ECO:0007669"/>
    <property type="project" value="InterPro"/>
</dbReference>
<name>A0A8B6G8U7_MYTGA</name>
<dbReference type="NCBIfam" id="NF009712">
    <property type="entry name" value="PRK13241.1"/>
    <property type="match status" value="1"/>
</dbReference>
<dbReference type="EMBL" id="UYJE01008038">
    <property type="protein sequence ID" value="VDI60475.1"/>
    <property type="molecule type" value="Genomic_DNA"/>
</dbReference>
<accession>A0A8B6G8U7</accession>
<keyword evidence="1 2" id="KW-0378">Hydrolase</keyword>
<dbReference type="Pfam" id="PF00547">
    <property type="entry name" value="Urease_gamma"/>
    <property type="match status" value="1"/>
</dbReference>
<proteinExistence type="predicted"/>
<dbReference type="CDD" id="cd00390">
    <property type="entry name" value="Urease_gamma"/>
    <property type="match status" value="1"/>
</dbReference>
<dbReference type="InterPro" id="IPR036463">
    <property type="entry name" value="Urease_gamma_sf"/>
</dbReference>
<dbReference type="EC" id="3.5.1.5" evidence="2"/>
<dbReference type="GO" id="GO:0009039">
    <property type="term" value="F:urease activity"/>
    <property type="evidence" value="ECO:0007669"/>
    <property type="project" value="UniProtKB-EC"/>
</dbReference>
<organism evidence="2 3">
    <name type="scientific">Mytilus galloprovincialis</name>
    <name type="common">Mediterranean mussel</name>
    <dbReference type="NCBI Taxonomy" id="29158"/>
    <lineage>
        <taxon>Eukaryota</taxon>
        <taxon>Metazoa</taxon>
        <taxon>Spiralia</taxon>
        <taxon>Lophotrochozoa</taxon>
        <taxon>Mollusca</taxon>
        <taxon>Bivalvia</taxon>
        <taxon>Autobranchia</taxon>
        <taxon>Pteriomorphia</taxon>
        <taxon>Mytilida</taxon>
        <taxon>Mytiloidea</taxon>
        <taxon>Mytilidae</taxon>
        <taxon>Mytilinae</taxon>
        <taxon>Mytilus</taxon>
    </lineage>
</organism>
<protein>
    <submittedName>
        <fullName evidence="2">Urease</fullName>
        <ecNumber evidence="2">3.5.1.5</ecNumber>
    </submittedName>
</protein>
<evidence type="ECO:0000313" key="2">
    <source>
        <dbReference type="EMBL" id="VDI60475.1"/>
    </source>
</evidence>
<dbReference type="SUPFAM" id="SSF54111">
    <property type="entry name" value="Urease, gamma-subunit"/>
    <property type="match status" value="1"/>
</dbReference>
<evidence type="ECO:0000313" key="3">
    <source>
        <dbReference type="Proteomes" id="UP000596742"/>
    </source>
</evidence>